<evidence type="ECO:0000256" key="3">
    <source>
        <dbReference type="ARBA" id="ARBA00023163"/>
    </source>
</evidence>
<dbReference type="PROSITE" id="PS01124">
    <property type="entry name" value="HTH_ARAC_FAMILY_2"/>
    <property type="match status" value="1"/>
</dbReference>
<keyword evidence="2" id="KW-0238">DNA-binding</keyword>
<evidence type="ECO:0000259" key="5">
    <source>
        <dbReference type="PROSITE" id="PS50110"/>
    </source>
</evidence>
<dbReference type="CDD" id="cd17536">
    <property type="entry name" value="REC_YesN-like"/>
    <property type="match status" value="1"/>
</dbReference>
<comment type="caution">
    <text evidence="6">The sequence shown here is derived from an EMBL/GenBank/DDBJ whole genome shotgun (WGS) entry which is preliminary data.</text>
</comment>
<dbReference type="PANTHER" id="PTHR43280:SF2">
    <property type="entry name" value="HTH-TYPE TRANSCRIPTIONAL REGULATOR EXSA"/>
    <property type="match status" value="1"/>
</dbReference>
<reference evidence="6" key="1">
    <citation type="journal article" date="2014" name="Front. Microbiol.">
        <title>High frequency of phylogenetically diverse reductive dehalogenase-homologous genes in deep subseafloor sedimentary metagenomes.</title>
        <authorList>
            <person name="Kawai M."/>
            <person name="Futagami T."/>
            <person name="Toyoda A."/>
            <person name="Takaki Y."/>
            <person name="Nishi S."/>
            <person name="Hori S."/>
            <person name="Arai W."/>
            <person name="Tsubouchi T."/>
            <person name="Morono Y."/>
            <person name="Uchiyama I."/>
            <person name="Ito T."/>
            <person name="Fujiyama A."/>
            <person name="Inagaki F."/>
            <person name="Takami H."/>
        </authorList>
    </citation>
    <scope>NUCLEOTIDE SEQUENCE</scope>
    <source>
        <strain evidence="6">Expedition CK06-06</strain>
    </source>
</reference>
<evidence type="ECO:0000259" key="4">
    <source>
        <dbReference type="PROSITE" id="PS01124"/>
    </source>
</evidence>
<dbReference type="AlphaFoldDB" id="X1D0U8"/>
<feature type="domain" description="HTH araC/xylS-type" evidence="4">
    <location>
        <begin position="102"/>
        <end position="200"/>
    </location>
</feature>
<accession>X1D0U8</accession>
<evidence type="ECO:0000256" key="2">
    <source>
        <dbReference type="ARBA" id="ARBA00023125"/>
    </source>
</evidence>
<proteinExistence type="predicted"/>
<dbReference type="PANTHER" id="PTHR43280">
    <property type="entry name" value="ARAC-FAMILY TRANSCRIPTIONAL REGULATOR"/>
    <property type="match status" value="1"/>
</dbReference>
<dbReference type="Pfam" id="PF00072">
    <property type="entry name" value="Response_reg"/>
    <property type="match status" value="1"/>
</dbReference>
<evidence type="ECO:0000256" key="1">
    <source>
        <dbReference type="ARBA" id="ARBA00023015"/>
    </source>
</evidence>
<dbReference type="Gene3D" id="1.10.10.60">
    <property type="entry name" value="Homeodomain-like"/>
    <property type="match status" value="2"/>
</dbReference>
<dbReference type="InterPro" id="IPR011006">
    <property type="entry name" value="CheY-like_superfamily"/>
</dbReference>
<dbReference type="GO" id="GO:0043565">
    <property type="term" value="F:sequence-specific DNA binding"/>
    <property type="evidence" value="ECO:0007669"/>
    <property type="project" value="InterPro"/>
</dbReference>
<protein>
    <recommendedName>
        <fullName evidence="7">HTH araC/xylS-type domain-containing protein</fullName>
    </recommendedName>
</protein>
<keyword evidence="1" id="KW-0805">Transcription regulation</keyword>
<dbReference type="InterPro" id="IPR009057">
    <property type="entry name" value="Homeodomain-like_sf"/>
</dbReference>
<feature type="non-terminal residue" evidence="6">
    <location>
        <position position="1"/>
    </location>
</feature>
<feature type="domain" description="Response regulatory" evidence="5">
    <location>
        <begin position="1"/>
        <end position="72"/>
    </location>
</feature>
<dbReference type="SUPFAM" id="SSF52172">
    <property type="entry name" value="CheY-like"/>
    <property type="match status" value="1"/>
</dbReference>
<dbReference type="InterPro" id="IPR001789">
    <property type="entry name" value="Sig_transdc_resp-reg_receiver"/>
</dbReference>
<dbReference type="Pfam" id="PF12833">
    <property type="entry name" value="HTH_18"/>
    <property type="match status" value="1"/>
</dbReference>
<keyword evidence="3" id="KW-0804">Transcription</keyword>
<dbReference type="SMART" id="SM00342">
    <property type="entry name" value="HTH_ARAC"/>
    <property type="match status" value="1"/>
</dbReference>
<name>X1D0U8_9ZZZZ</name>
<dbReference type="GO" id="GO:0000160">
    <property type="term" value="P:phosphorelay signal transduction system"/>
    <property type="evidence" value="ECO:0007669"/>
    <property type="project" value="InterPro"/>
</dbReference>
<gene>
    <name evidence="6" type="ORF">S01H4_49918</name>
</gene>
<dbReference type="PROSITE" id="PS50110">
    <property type="entry name" value="RESPONSE_REGULATORY"/>
    <property type="match status" value="1"/>
</dbReference>
<evidence type="ECO:0008006" key="7">
    <source>
        <dbReference type="Google" id="ProtNLM"/>
    </source>
</evidence>
<sequence length="205" mass="23588">PQIVICDIKMPVMDGITLLKEITARSFTCKVILLTGYAEFDYAQTAIKNDVVDYVLKPAKANEITSAIERAVERIRSRDESFSSRNIAVRKICDEVDHPAVRFVLKYMEDNIADDISLNRIATILGLSPIYLSHLFKKHTKCNYKDFRTKLRLETAKKYLADPRLNVSQTAYLVGYSNVNYFCKCFNKYTGLCPSIYRSRFSNRE</sequence>
<dbReference type="Gene3D" id="3.40.50.2300">
    <property type="match status" value="1"/>
</dbReference>
<evidence type="ECO:0000313" key="6">
    <source>
        <dbReference type="EMBL" id="GAG90081.1"/>
    </source>
</evidence>
<dbReference type="GO" id="GO:0003700">
    <property type="term" value="F:DNA-binding transcription factor activity"/>
    <property type="evidence" value="ECO:0007669"/>
    <property type="project" value="InterPro"/>
</dbReference>
<dbReference type="EMBL" id="BART01028283">
    <property type="protein sequence ID" value="GAG90081.1"/>
    <property type="molecule type" value="Genomic_DNA"/>
</dbReference>
<dbReference type="SUPFAM" id="SSF46689">
    <property type="entry name" value="Homeodomain-like"/>
    <property type="match status" value="2"/>
</dbReference>
<organism evidence="6">
    <name type="scientific">marine sediment metagenome</name>
    <dbReference type="NCBI Taxonomy" id="412755"/>
    <lineage>
        <taxon>unclassified sequences</taxon>
        <taxon>metagenomes</taxon>
        <taxon>ecological metagenomes</taxon>
    </lineage>
</organism>
<dbReference type="InterPro" id="IPR018060">
    <property type="entry name" value="HTH_AraC"/>
</dbReference>